<evidence type="ECO:0000256" key="3">
    <source>
        <dbReference type="ARBA" id="ARBA00022729"/>
    </source>
</evidence>
<dbReference type="PANTHER" id="PTHR22923">
    <property type="entry name" value="CEREBELLIN-RELATED"/>
    <property type="match status" value="1"/>
</dbReference>
<dbReference type="InterPro" id="IPR001073">
    <property type="entry name" value="C1q_dom"/>
</dbReference>
<evidence type="ECO:0000256" key="4">
    <source>
        <dbReference type="SAM" id="SignalP"/>
    </source>
</evidence>
<feature type="domain" description="C1q" evidence="5">
    <location>
        <begin position="89"/>
        <end position="220"/>
    </location>
</feature>
<evidence type="ECO:0000256" key="1">
    <source>
        <dbReference type="ARBA" id="ARBA00004613"/>
    </source>
</evidence>
<feature type="chain" id="PRO_5013232635" evidence="4">
    <location>
        <begin position="20"/>
        <end position="220"/>
    </location>
</feature>
<dbReference type="EMBL" id="KX808532">
    <property type="protein sequence ID" value="ASC55672.1"/>
    <property type="molecule type" value="mRNA"/>
</dbReference>
<dbReference type="SMART" id="SM00110">
    <property type="entry name" value="C1Q"/>
    <property type="match status" value="1"/>
</dbReference>
<proteinExistence type="evidence at transcript level"/>
<dbReference type="OrthoDB" id="10070467at2759"/>
<accession>A0A1Z3GD26</accession>
<dbReference type="PRINTS" id="PR00007">
    <property type="entry name" value="COMPLEMNTC1Q"/>
</dbReference>
<organism evidence="6">
    <name type="scientific">Procambarus clarkii</name>
    <name type="common">Red swamp crayfish</name>
    <dbReference type="NCBI Taxonomy" id="6728"/>
    <lineage>
        <taxon>Eukaryota</taxon>
        <taxon>Metazoa</taxon>
        <taxon>Ecdysozoa</taxon>
        <taxon>Arthropoda</taxon>
        <taxon>Crustacea</taxon>
        <taxon>Multicrustacea</taxon>
        <taxon>Malacostraca</taxon>
        <taxon>Eumalacostraca</taxon>
        <taxon>Eucarida</taxon>
        <taxon>Decapoda</taxon>
        <taxon>Pleocyemata</taxon>
        <taxon>Astacidea</taxon>
        <taxon>Astacoidea</taxon>
        <taxon>Cambaridae</taxon>
        <taxon>Procambarus</taxon>
    </lineage>
</organism>
<dbReference type="PANTHER" id="PTHR22923:SF116">
    <property type="entry name" value="C1Q DOMAIN-CONTAINING PROTEIN"/>
    <property type="match status" value="1"/>
</dbReference>
<name>A0A1Z3GD26_PROCL</name>
<feature type="signal peptide" evidence="4">
    <location>
        <begin position="1"/>
        <end position="19"/>
    </location>
</feature>
<dbReference type="InterPro" id="IPR008983">
    <property type="entry name" value="Tumour_necrosis_fac-like_dom"/>
</dbReference>
<dbReference type="GO" id="GO:0005576">
    <property type="term" value="C:extracellular region"/>
    <property type="evidence" value="ECO:0007669"/>
    <property type="project" value="UniProtKB-SubCell"/>
</dbReference>
<dbReference type="Pfam" id="PF00386">
    <property type="entry name" value="C1q"/>
    <property type="match status" value="1"/>
</dbReference>
<sequence length="220" mass="24042">MKSLVTCVILALVTGVIEAQSPFSTPVASDATTTDATTTDATVTTLVNATLQKYVSINATIVISEGSDKSTVEARQLYGPSLQSAYFPAPLRPVAFTVRKATETLYAFAHLHFRDVLTNIGNAWDPDTSEFIAPYHGGYFFQFHAVGGRNSDFTVALTKNTVYQVTAYGTRQSFEHGSNSVFLELRSMDRVSLELQQGAIYEHPGNEAYTTFTGFLLFPL</sequence>
<comment type="subcellular location">
    <subcellularLocation>
        <location evidence="1">Secreted</location>
    </subcellularLocation>
</comment>
<dbReference type="AlphaFoldDB" id="A0A1Z3GD26"/>
<evidence type="ECO:0000259" key="5">
    <source>
        <dbReference type="PROSITE" id="PS50871"/>
    </source>
</evidence>
<evidence type="ECO:0000256" key="2">
    <source>
        <dbReference type="ARBA" id="ARBA00022525"/>
    </source>
</evidence>
<keyword evidence="2" id="KW-0964">Secreted</keyword>
<dbReference type="SUPFAM" id="SSF49842">
    <property type="entry name" value="TNF-like"/>
    <property type="match status" value="1"/>
</dbReference>
<reference evidence="6" key="1">
    <citation type="submission" date="2016-08" db="EMBL/GenBank/DDBJ databases">
        <authorList>
            <person name="Seilhamer J.J."/>
        </authorList>
    </citation>
    <scope>NUCLEOTIDE SEQUENCE</scope>
    <source>
        <tissue evidence="6">Ovary</tissue>
    </source>
</reference>
<evidence type="ECO:0000313" key="6">
    <source>
        <dbReference type="EMBL" id="ASC55672.1"/>
    </source>
</evidence>
<protein>
    <submittedName>
        <fullName evidence="6">Putative complement component 1, q subcomponent protein</fullName>
    </submittedName>
</protein>
<dbReference type="PROSITE" id="PS50871">
    <property type="entry name" value="C1Q"/>
    <property type="match status" value="1"/>
</dbReference>
<dbReference type="InterPro" id="IPR050822">
    <property type="entry name" value="Cerebellin_Synaptic_Org"/>
</dbReference>
<keyword evidence="3 4" id="KW-0732">Signal</keyword>
<dbReference type="Gene3D" id="2.60.120.40">
    <property type="match status" value="1"/>
</dbReference>